<dbReference type="GO" id="GO:0032259">
    <property type="term" value="P:methylation"/>
    <property type="evidence" value="ECO:0007669"/>
    <property type="project" value="UniProtKB-KW"/>
</dbReference>
<gene>
    <name evidence="2" type="ORF">ACFPET_04275</name>
</gene>
<dbReference type="SUPFAM" id="SSF53335">
    <property type="entry name" value="S-adenosyl-L-methionine-dependent methyltransferases"/>
    <property type="match status" value="1"/>
</dbReference>
<reference evidence="3" key="1">
    <citation type="journal article" date="2019" name="Int. J. Syst. Evol. Microbiol.">
        <title>The Global Catalogue of Microorganisms (GCM) 10K type strain sequencing project: providing services to taxonomists for standard genome sequencing and annotation.</title>
        <authorList>
            <consortium name="The Broad Institute Genomics Platform"/>
            <consortium name="The Broad Institute Genome Sequencing Center for Infectious Disease"/>
            <person name="Wu L."/>
            <person name="Ma J."/>
        </authorList>
    </citation>
    <scope>NUCLEOTIDE SEQUENCE [LARGE SCALE GENOMIC DNA]</scope>
    <source>
        <strain evidence="3">IBRC-M 10908</strain>
    </source>
</reference>
<name>A0ABV8TVC9_9ACTN</name>
<dbReference type="EMBL" id="JBHSDK010000005">
    <property type="protein sequence ID" value="MFC4334412.1"/>
    <property type="molecule type" value="Genomic_DNA"/>
</dbReference>
<comment type="caution">
    <text evidence="2">The sequence shown here is derived from an EMBL/GenBank/DDBJ whole genome shotgun (WGS) entry which is preliminary data.</text>
</comment>
<dbReference type="CDD" id="cd02440">
    <property type="entry name" value="AdoMet_MTases"/>
    <property type="match status" value="1"/>
</dbReference>
<dbReference type="GO" id="GO:0102208">
    <property type="term" value="F:2-polyprenyl-6-hydroxyphenol methylase activity"/>
    <property type="evidence" value="ECO:0007669"/>
    <property type="project" value="UniProtKB-EC"/>
</dbReference>
<keyword evidence="2" id="KW-0489">Methyltransferase</keyword>
<evidence type="ECO:0000313" key="3">
    <source>
        <dbReference type="Proteomes" id="UP001595823"/>
    </source>
</evidence>
<dbReference type="Proteomes" id="UP001595823">
    <property type="component" value="Unassembled WGS sequence"/>
</dbReference>
<accession>A0ABV8TVC9</accession>
<evidence type="ECO:0000259" key="1">
    <source>
        <dbReference type="Pfam" id="PF08241"/>
    </source>
</evidence>
<dbReference type="EC" id="2.1.1.222" evidence="2"/>
<dbReference type="RefSeq" id="WP_380618168.1">
    <property type="nucleotide sequence ID" value="NZ_JBHSDK010000005.1"/>
</dbReference>
<dbReference type="InterPro" id="IPR029063">
    <property type="entry name" value="SAM-dependent_MTases_sf"/>
</dbReference>
<evidence type="ECO:0000313" key="2">
    <source>
        <dbReference type="EMBL" id="MFC4334412.1"/>
    </source>
</evidence>
<dbReference type="EC" id="2.1.1.64" evidence="2"/>
<organism evidence="2 3">
    <name type="scientific">Salininema proteolyticum</name>
    <dbReference type="NCBI Taxonomy" id="1607685"/>
    <lineage>
        <taxon>Bacteria</taxon>
        <taxon>Bacillati</taxon>
        <taxon>Actinomycetota</taxon>
        <taxon>Actinomycetes</taxon>
        <taxon>Glycomycetales</taxon>
        <taxon>Glycomycetaceae</taxon>
        <taxon>Salininema</taxon>
    </lineage>
</organism>
<keyword evidence="3" id="KW-1185">Reference proteome</keyword>
<dbReference type="Gene3D" id="3.40.50.150">
    <property type="entry name" value="Vaccinia Virus protein VP39"/>
    <property type="match status" value="1"/>
</dbReference>
<sequence length="253" mass="26287">MFDFAGDSAGNRAAVVWSVLSREIDRYREDTGRPALSIVDVGGGSGAFAVPLAQLGHTVTVVDPSANALASLAQRVEECEVDGKVTALQGDIDELPTLVADGTADMVLCHNVLESVEEPEDALRALSDVSLPGGSVSLLVANRAAAVLAKSLGGHFNDALEILGTPDGVSGPGDTVRHRFETATLTALVGSAGLATEQVHGVGVVDEYLPTAVGGGDRDSAGDLYRLERAIAARVPFRDIASRLHLLARKRKV</sequence>
<proteinExistence type="predicted"/>
<keyword evidence="2" id="KW-0808">Transferase</keyword>
<dbReference type="InterPro" id="IPR013216">
    <property type="entry name" value="Methyltransf_11"/>
</dbReference>
<protein>
    <submittedName>
        <fullName evidence="2">Class I SAM-dependent methyltransferase</fullName>
        <ecNumber evidence="2">2.1.1.222</ecNumber>
        <ecNumber evidence="2">2.1.1.64</ecNumber>
    </submittedName>
</protein>
<feature type="domain" description="Methyltransferase type 11" evidence="1">
    <location>
        <begin position="39"/>
        <end position="136"/>
    </location>
</feature>
<dbReference type="Pfam" id="PF08241">
    <property type="entry name" value="Methyltransf_11"/>
    <property type="match status" value="1"/>
</dbReference>
<dbReference type="PANTHER" id="PTHR43861">
    <property type="entry name" value="TRANS-ACONITATE 2-METHYLTRANSFERASE-RELATED"/>
    <property type="match status" value="1"/>
</dbReference>
<dbReference type="GO" id="GO:0061542">
    <property type="term" value="F:3-demethylubiquinol 3-O-methyltransferase activity"/>
    <property type="evidence" value="ECO:0007669"/>
    <property type="project" value="UniProtKB-EC"/>
</dbReference>